<comment type="caution">
    <text evidence="2">The sequence shown here is derived from an EMBL/GenBank/DDBJ whole genome shotgun (WGS) entry which is preliminary data.</text>
</comment>
<evidence type="ECO:0000313" key="2">
    <source>
        <dbReference type="EMBL" id="KAE9048258.1"/>
    </source>
</evidence>
<evidence type="ECO:0000256" key="1">
    <source>
        <dbReference type="SAM" id="SignalP"/>
    </source>
</evidence>
<sequence>MKLCSTLTLWNALELLGCKLKWAQRNVAQISFEQRKLRVLELTVELISNSALARWTS</sequence>
<keyword evidence="1" id="KW-0732">Signal</keyword>
<dbReference type="Proteomes" id="UP000435112">
    <property type="component" value="Unassembled WGS sequence"/>
</dbReference>
<reference evidence="2 3" key="1">
    <citation type="submission" date="2018-09" db="EMBL/GenBank/DDBJ databases">
        <title>Genomic investigation of the strawberry pathogen Phytophthora fragariae indicates pathogenicity is determined by transcriptional variation in three key races.</title>
        <authorList>
            <person name="Adams T.M."/>
            <person name="Armitage A.D."/>
            <person name="Sobczyk M.K."/>
            <person name="Bates H.J."/>
            <person name="Dunwell J.M."/>
            <person name="Nellist C.F."/>
            <person name="Harrison R.J."/>
        </authorList>
    </citation>
    <scope>NUCLEOTIDE SEQUENCE [LARGE SCALE GENOMIC DNA]</scope>
    <source>
        <strain evidence="2 3">SCRP324</strain>
    </source>
</reference>
<proteinExistence type="predicted"/>
<accession>A0A6A3P3T1</accession>
<dbReference type="AlphaFoldDB" id="A0A6A3P3T1"/>
<protein>
    <submittedName>
        <fullName evidence="2">Uncharacterized protein</fullName>
    </submittedName>
</protein>
<feature type="signal peptide" evidence="1">
    <location>
        <begin position="1"/>
        <end position="23"/>
    </location>
</feature>
<evidence type="ECO:0000313" key="3">
    <source>
        <dbReference type="Proteomes" id="UP000435112"/>
    </source>
</evidence>
<feature type="chain" id="PRO_5025658385" evidence="1">
    <location>
        <begin position="24"/>
        <end position="57"/>
    </location>
</feature>
<gene>
    <name evidence="2" type="ORF">PR002_g563</name>
</gene>
<dbReference type="EMBL" id="QXFU01000013">
    <property type="protein sequence ID" value="KAE9048258.1"/>
    <property type="molecule type" value="Genomic_DNA"/>
</dbReference>
<name>A0A6A3P3T1_9STRA</name>
<organism evidence="2 3">
    <name type="scientific">Phytophthora rubi</name>
    <dbReference type="NCBI Taxonomy" id="129364"/>
    <lineage>
        <taxon>Eukaryota</taxon>
        <taxon>Sar</taxon>
        <taxon>Stramenopiles</taxon>
        <taxon>Oomycota</taxon>
        <taxon>Peronosporomycetes</taxon>
        <taxon>Peronosporales</taxon>
        <taxon>Peronosporaceae</taxon>
        <taxon>Phytophthora</taxon>
    </lineage>
</organism>